<proteinExistence type="predicted"/>
<name>A0A0B2W1S8_TOXCA</name>
<gene>
    <name evidence="2" type="ORF">Tcan_00143</name>
</gene>
<keyword evidence="3" id="KW-1185">Reference proteome</keyword>
<reference evidence="2 3" key="1">
    <citation type="submission" date="2014-11" db="EMBL/GenBank/DDBJ databases">
        <title>Genetic blueprint of the zoonotic pathogen Toxocara canis.</title>
        <authorList>
            <person name="Zhu X.-Q."/>
            <person name="Korhonen P.K."/>
            <person name="Cai H."/>
            <person name="Young N.D."/>
            <person name="Nejsum P."/>
            <person name="von Samson-Himmelstjerna G."/>
            <person name="Boag P.R."/>
            <person name="Tan P."/>
            <person name="Li Q."/>
            <person name="Min J."/>
            <person name="Yang Y."/>
            <person name="Wang X."/>
            <person name="Fang X."/>
            <person name="Hall R.S."/>
            <person name="Hofmann A."/>
            <person name="Sternberg P.W."/>
            <person name="Jex A.R."/>
            <person name="Gasser R.B."/>
        </authorList>
    </citation>
    <scope>NUCLEOTIDE SEQUENCE [LARGE SCALE GENOMIC DNA]</scope>
    <source>
        <strain evidence="2">PN_DK_2014</strain>
    </source>
</reference>
<evidence type="ECO:0000313" key="2">
    <source>
        <dbReference type="EMBL" id="KHN87604.1"/>
    </source>
</evidence>
<evidence type="ECO:0000313" key="3">
    <source>
        <dbReference type="Proteomes" id="UP000031036"/>
    </source>
</evidence>
<feature type="region of interest" description="Disordered" evidence="1">
    <location>
        <begin position="1"/>
        <end position="40"/>
    </location>
</feature>
<dbReference type="Proteomes" id="UP000031036">
    <property type="component" value="Unassembled WGS sequence"/>
</dbReference>
<sequence>MSISEEPPLCDSLSGTDSLRKANRNDQTTNEKNRQSSKSLLRNRSPTFFFLYKDAKYSVEQLAMYGCHSQPSTFLLQVTLGSARSPGGSRLLILFQKHVK</sequence>
<accession>A0A0B2W1S8</accession>
<feature type="compositionally biased region" description="Basic and acidic residues" evidence="1">
    <location>
        <begin position="18"/>
        <end position="34"/>
    </location>
</feature>
<comment type="caution">
    <text evidence="2">The sequence shown here is derived from an EMBL/GenBank/DDBJ whole genome shotgun (WGS) entry which is preliminary data.</text>
</comment>
<organism evidence="2 3">
    <name type="scientific">Toxocara canis</name>
    <name type="common">Canine roundworm</name>
    <dbReference type="NCBI Taxonomy" id="6265"/>
    <lineage>
        <taxon>Eukaryota</taxon>
        <taxon>Metazoa</taxon>
        <taxon>Ecdysozoa</taxon>
        <taxon>Nematoda</taxon>
        <taxon>Chromadorea</taxon>
        <taxon>Rhabditida</taxon>
        <taxon>Spirurina</taxon>
        <taxon>Ascaridomorpha</taxon>
        <taxon>Ascaridoidea</taxon>
        <taxon>Toxocaridae</taxon>
        <taxon>Toxocara</taxon>
    </lineage>
</organism>
<evidence type="ECO:0000256" key="1">
    <source>
        <dbReference type="SAM" id="MobiDB-lite"/>
    </source>
</evidence>
<dbReference type="AlphaFoldDB" id="A0A0B2W1S8"/>
<dbReference type="EMBL" id="JPKZ01000392">
    <property type="protein sequence ID" value="KHN87604.1"/>
    <property type="molecule type" value="Genomic_DNA"/>
</dbReference>
<protein>
    <submittedName>
        <fullName evidence="2">Uncharacterized protein</fullName>
    </submittedName>
</protein>